<organism evidence="2">
    <name type="scientific">Rhizophora mucronata</name>
    <name type="common">Asiatic mangrove</name>
    <dbReference type="NCBI Taxonomy" id="61149"/>
    <lineage>
        <taxon>Eukaryota</taxon>
        <taxon>Viridiplantae</taxon>
        <taxon>Streptophyta</taxon>
        <taxon>Embryophyta</taxon>
        <taxon>Tracheophyta</taxon>
        <taxon>Spermatophyta</taxon>
        <taxon>Magnoliopsida</taxon>
        <taxon>eudicotyledons</taxon>
        <taxon>Gunneridae</taxon>
        <taxon>Pentapetalae</taxon>
        <taxon>rosids</taxon>
        <taxon>fabids</taxon>
        <taxon>Malpighiales</taxon>
        <taxon>Rhizophoraceae</taxon>
        <taxon>Rhizophora</taxon>
    </lineage>
</organism>
<proteinExistence type="predicted"/>
<protein>
    <submittedName>
        <fullName evidence="2">Uncharacterized protein</fullName>
    </submittedName>
</protein>
<reference evidence="2" key="1">
    <citation type="submission" date="2018-02" db="EMBL/GenBank/DDBJ databases">
        <title>Rhizophora mucronata_Transcriptome.</title>
        <authorList>
            <person name="Meera S.P."/>
            <person name="Sreeshan A."/>
            <person name="Augustine A."/>
        </authorList>
    </citation>
    <scope>NUCLEOTIDE SEQUENCE</scope>
    <source>
        <tissue evidence="2">Leaf</tissue>
    </source>
</reference>
<feature type="region of interest" description="Disordered" evidence="1">
    <location>
        <begin position="1"/>
        <end position="46"/>
    </location>
</feature>
<accession>A0A2P2QSB2</accession>
<evidence type="ECO:0000313" key="2">
    <source>
        <dbReference type="EMBL" id="MBX69900.1"/>
    </source>
</evidence>
<dbReference type="AlphaFoldDB" id="A0A2P2QSB2"/>
<evidence type="ECO:0000256" key="1">
    <source>
        <dbReference type="SAM" id="MobiDB-lite"/>
    </source>
</evidence>
<name>A0A2P2QSB2_RHIMU</name>
<dbReference type="EMBL" id="GGEC01089416">
    <property type="protein sequence ID" value="MBX69900.1"/>
    <property type="molecule type" value="Transcribed_RNA"/>
</dbReference>
<sequence>MFSNDLILNKRNSPDIPCLGGPHEGRTTRRRPQNTRLIKQLKSDVV</sequence>